<evidence type="ECO:0000313" key="2">
    <source>
        <dbReference type="EMBL" id="MCL6682747.1"/>
    </source>
</evidence>
<feature type="chain" id="PRO_5047056000" evidence="1">
    <location>
        <begin position="22"/>
        <end position="405"/>
    </location>
</feature>
<comment type="caution">
    <text evidence="2">The sequence shown here is derived from an EMBL/GenBank/DDBJ whole genome shotgun (WGS) entry which is preliminary data.</text>
</comment>
<keyword evidence="3" id="KW-1185">Reference proteome</keyword>
<gene>
    <name evidence="2" type="ORF">LZ536_02380</name>
</gene>
<dbReference type="EMBL" id="JAMGBD010000001">
    <property type="protein sequence ID" value="MCL6682747.1"/>
    <property type="molecule type" value="Genomic_DNA"/>
</dbReference>
<keyword evidence="1" id="KW-0732">Signal</keyword>
<dbReference type="SUPFAM" id="SSF75011">
    <property type="entry name" value="3-carboxy-cis,cis-mucoante lactonizing enzyme"/>
    <property type="match status" value="1"/>
</dbReference>
<protein>
    <submittedName>
        <fullName evidence="2">Selenium-binding family protein</fullName>
    </submittedName>
</protein>
<dbReference type="Proteomes" id="UP001165363">
    <property type="component" value="Unassembled WGS sequence"/>
</dbReference>
<reference evidence="2" key="1">
    <citation type="submission" date="2022-05" db="EMBL/GenBank/DDBJ databases">
        <authorList>
            <person name="Jo J.-H."/>
            <person name="Im W.-T."/>
        </authorList>
    </citation>
    <scope>NUCLEOTIDE SEQUENCE</scope>
    <source>
        <strain evidence="2">SE158</strain>
    </source>
</reference>
<proteinExistence type="predicted"/>
<organism evidence="2 3">
    <name type="scientific">Sphingomonas alba</name>
    <dbReference type="NCBI Taxonomy" id="2908208"/>
    <lineage>
        <taxon>Bacteria</taxon>
        <taxon>Pseudomonadati</taxon>
        <taxon>Pseudomonadota</taxon>
        <taxon>Alphaproteobacteria</taxon>
        <taxon>Sphingomonadales</taxon>
        <taxon>Sphingomonadaceae</taxon>
        <taxon>Sphingomonas</taxon>
    </lineage>
</organism>
<dbReference type="RefSeq" id="WP_249846699.1">
    <property type="nucleotide sequence ID" value="NZ_JAMGBD010000001.1"/>
</dbReference>
<evidence type="ECO:0000313" key="3">
    <source>
        <dbReference type="Proteomes" id="UP001165363"/>
    </source>
</evidence>
<evidence type="ECO:0000256" key="1">
    <source>
        <dbReference type="SAM" id="SignalP"/>
    </source>
</evidence>
<sequence>MRWWIVSLVAAGLSSAVPAQAASHGHYLFVWTADQAKVSNDFLAVIDADPASPHYGKLVAGVGTDIKSVRIHHTEYEMPASGMLFANDHDSNQTVVFDLRDPLKPSVAARFSSLAGYGMPHSFLRLPNGNVLASFQFGDHTGHGDHKAMMNGKSGGLVEIDDAGKAIRAVGNADPALPEDGLLPYSLAVLPKIDRVVVTNSPMQDAYLLSSNTYQIFRLSDLKLLGTYRLDPGPTGNGNVAPEEARVAADGSVYVQTLSCGIQRITGLDTPEPKAKLVHKFPGDFCGVPTIVGRYLVQSVPTIHGFAVLDIGNPDAVREVSRLTIDGDFSPHWTAWDAKAKRLVITSGRQGDRLYLLKLDQKTGALSIDDGFRDTDGKRGFSFATRKWPHGWTGEGTPHGAVFSR</sequence>
<name>A0ABT0RJI3_9SPHN</name>
<accession>A0ABT0RJI3</accession>
<feature type="signal peptide" evidence="1">
    <location>
        <begin position="1"/>
        <end position="21"/>
    </location>
</feature>